<dbReference type="GO" id="GO:0005096">
    <property type="term" value="F:GTPase activator activity"/>
    <property type="evidence" value="ECO:0007669"/>
    <property type="project" value="UniProtKB-KW"/>
</dbReference>
<feature type="compositionally biased region" description="Basic and acidic residues" evidence="2">
    <location>
        <begin position="646"/>
        <end position="662"/>
    </location>
</feature>
<feature type="compositionally biased region" description="Basic and acidic residues" evidence="2">
    <location>
        <begin position="725"/>
        <end position="740"/>
    </location>
</feature>
<dbReference type="InterPro" id="IPR000195">
    <property type="entry name" value="Rab-GAP-TBC_dom"/>
</dbReference>
<feature type="compositionally biased region" description="Basic and acidic residues" evidence="2">
    <location>
        <begin position="906"/>
        <end position="919"/>
    </location>
</feature>
<dbReference type="Proteomes" id="UP001295423">
    <property type="component" value="Unassembled WGS sequence"/>
</dbReference>
<proteinExistence type="predicted"/>
<evidence type="ECO:0000256" key="1">
    <source>
        <dbReference type="ARBA" id="ARBA00022468"/>
    </source>
</evidence>
<dbReference type="GO" id="GO:0005789">
    <property type="term" value="C:endoplasmic reticulum membrane"/>
    <property type="evidence" value="ECO:0007669"/>
    <property type="project" value="TreeGrafter"/>
</dbReference>
<feature type="domain" description="Rab-GAP TBC" evidence="3">
    <location>
        <begin position="55"/>
        <end position="315"/>
    </location>
</feature>
<organism evidence="4 5">
    <name type="scientific">Cylindrotheca closterium</name>
    <dbReference type="NCBI Taxonomy" id="2856"/>
    <lineage>
        <taxon>Eukaryota</taxon>
        <taxon>Sar</taxon>
        <taxon>Stramenopiles</taxon>
        <taxon>Ochrophyta</taxon>
        <taxon>Bacillariophyta</taxon>
        <taxon>Bacillariophyceae</taxon>
        <taxon>Bacillariophycidae</taxon>
        <taxon>Bacillariales</taxon>
        <taxon>Bacillariaceae</taxon>
        <taxon>Cylindrotheca</taxon>
    </lineage>
</organism>
<dbReference type="PROSITE" id="PS50086">
    <property type="entry name" value="TBC_RABGAP"/>
    <property type="match status" value="1"/>
</dbReference>
<dbReference type="Gene3D" id="1.10.472.80">
    <property type="entry name" value="Ypt/Rab-GAP domain of gyp1p, domain 3"/>
    <property type="match status" value="1"/>
</dbReference>
<feature type="region of interest" description="Disordered" evidence="2">
    <location>
        <begin position="84"/>
        <end position="106"/>
    </location>
</feature>
<feature type="compositionally biased region" description="Acidic residues" evidence="2">
    <location>
        <begin position="619"/>
        <end position="630"/>
    </location>
</feature>
<keyword evidence="5" id="KW-1185">Reference proteome</keyword>
<feature type="compositionally biased region" description="Basic and acidic residues" evidence="2">
    <location>
        <begin position="671"/>
        <end position="682"/>
    </location>
</feature>
<dbReference type="Pfam" id="PF00566">
    <property type="entry name" value="RabGAP-TBC"/>
    <property type="match status" value="1"/>
</dbReference>
<evidence type="ECO:0000313" key="4">
    <source>
        <dbReference type="EMBL" id="CAJ1948409.1"/>
    </source>
</evidence>
<feature type="region of interest" description="Disordered" evidence="2">
    <location>
        <begin position="138"/>
        <end position="167"/>
    </location>
</feature>
<protein>
    <recommendedName>
        <fullName evidence="3">Rab-GAP TBC domain-containing protein</fullName>
    </recommendedName>
</protein>
<dbReference type="AlphaFoldDB" id="A0AAD2JGK8"/>
<feature type="compositionally biased region" description="Acidic residues" evidence="2">
    <location>
        <begin position="841"/>
        <end position="858"/>
    </location>
</feature>
<feature type="region of interest" description="Disordered" evidence="2">
    <location>
        <begin position="589"/>
        <end position="682"/>
    </location>
</feature>
<dbReference type="InterPro" id="IPR035969">
    <property type="entry name" value="Rab-GAP_TBC_sf"/>
</dbReference>
<dbReference type="EMBL" id="CAKOGP040001747">
    <property type="protein sequence ID" value="CAJ1948409.1"/>
    <property type="molecule type" value="Genomic_DNA"/>
</dbReference>
<feature type="region of interest" description="Disordered" evidence="2">
    <location>
        <begin position="712"/>
        <end position="950"/>
    </location>
</feature>
<evidence type="ECO:0000256" key="2">
    <source>
        <dbReference type="SAM" id="MobiDB-lite"/>
    </source>
</evidence>
<name>A0AAD2JGK8_9STRA</name>
<accession>A0AAD2JGK8</accession>
<evidence type="ECO:0000313" key="5">
    <source>
        <dbReference type="Proteomes" id="UP001295423"/>
    </source>
</evidence>
<dbReference type="SUPFAM" id="SSF47923">
    <property type="entry name" value="Ypt/Rab-GAP domain of gyp1p"/>
    <property type="match status" value="1"/>
</dbReference>
<feature type="compositionally biased region" description="Polar residues" evidence="2">
    <location>
        <begin position="861"/>
        <end position="872"/>
    </location>
</feature>
<feature type="compositionally biased region" description="Polar residues" evidence="2">
    <location>
        <begin position="146"/>
        <end position="163"/>
    </location>
</feature>
<comment type="caution">
    <text evidence="4">The sequence shown here is derived from an EMBL/GenBank/DDBJ whole genome shotgun (WGS) entry which is preliminary data.</text>
</comment>
<dbReference type="PANTHER" id="PTHR20913">
    <property type="entry name" value="TBC1 DOMAIN FAMILY MEMBER 20/GTPASE"/>
    <property type="match status" value="1"/>
</dbReference>
<dbReference type="PANTHER" id="PTHR20913:SF7">
    <property type="entry name" value="RE60063P"/>
    <property type="match status" value="1"/>
</dbReference>
<reference evidence="4" key="1">
    <citation type="submission" date="2023-08" db="EMBL/GenBank/DDBJ databases">
        <authorList>
            <person name="Audoor S."/>
            <person name="Bilcke G."/>
        </authorList>
    </citation>
    <scope>NUCLEOTIDE SEQUENCE</scope>
</reference>
<feature type="compositionally biased region" description="Acidic residues" evidence="2">
    <location>
        <begin position="873"/>
        <end position="885"/>
    </location>
</feature>
<dbReference type="InterPro" id="IPR045913">
    <property type="entry name" value="TBC20/Gyp8-like"/>
</dbReference>
<evidence type="ECO:0000259" key="3">
    <source>
        <dbReference type="PROSITE" id="PS50086"/>
    </source>
</evidence>
<feature type="compositionally biased region" description="Acidic residues" evidence="2">
    <location>
        <begin position="920"/>
        <end position="948"/>
    </location>
</feature>
<feature type="compositionally biased region" description="Basic and acidic residues" evidence="2">
    <location>
        <begin position="823"/>
        <end position="837"/>
    </location>
</feature>
<keyword evidence="1" id="KW-0343">GTPase activation</keyword>
<feature type="region of interest" description="Disordered" evidence="2">
    <location>
        <begin position="564"/>
        <end position="583"/>
    </location>
</feature>
<feature type="compositionally biased region" description="Low complexity" evidence="2">
    <location>
        <begin position="598"/>
        <end position="607"/>
    </location>
</feature>
<dbReference type="GO" id="GO:0006888">
    <property type="term" value="P:endoplasmic reticulum to Golgi vesicle-mediated transport"/>
    <property type="evidence" value="ECO:0007669"/>
    <property type="project" value="TreeGrafter"/>
</dbReference>
<sequence length="1024" mass="113995">MDHSEENNHQDIVRTSLSEEAVCAAPSFFETFRIGNERGIDLKSLRAFCLAPNGLVSPEWRKAGWPKLVGAHVEIWRAAAKIPPMDNDECSETGDSSTSTSTHRLHHPSKDEITYIKQVVSSCEWESIGIHKEDAIVMPEHKPRRPSSSPTTGAENKNNGETSTRVERRVSFHLSELAFSTKRQKDRKTLRKVLIHLKRTNPNLAITSATCSAVAMVLSIVQSSSLSTLVVQQLVAYPWKYSREWPRSNNAWELDDKWQSLVKELAPEIVQHFETNDVDVLEGTIRYSWIPSWLSQNMRNKDLLARIWDVLVPSKPDSILYVCISLLVYFQKELLAEMDTDKIRAVLMDLPSKLNSTEKAEAVLSQAMEWMTKSVSDEIEVDIPTWVTATVAPADSAMVEYARHLRETVTERGKALVSDGRCGDKEEKDWFSVTMEDSKSRFVAAFKAKALKQKEEEARRSSNKSSWVLVLVLLLLAASVIVGVETDCSILLGTKRTTSSRSDCLHQISDLYLEDTMQYASQLQAMGHNLCDEIKQKMMELKMAYAPPDSSTVSDNGVVKGIQEEEAVESDPSDTVMSPSENLDDDQMVEATNEESSNEALENLSSSDITNNDVKALDESESSIDSEDDTTLDRIEPEASAPILEEPDRSPDSTIVDDHDTVESDGPVEQSRQDADRLMKETLHQAAEASKFAESLVSQFLEEAKHIAAGEVVEGAFSETTQESSGERQPEQSSDDHPVAAEDDFFDLDHDVAVGDSVVDSVSSNEDDHGGHLDQEIRAAMTTDEVSLTGTKVEDPKETDELSPEQEESSKQGSESPNGDYDEVLRYPVEDRIHMEGIEGGGEDFNDETTDMQAEEAEMTAQDQSDSPNSPVDTEESESTITLDDEGTKENWADEVSGDTTSDPRPISEHSLTKEHTIDEAMDDPVSDETDERMVEADDQAAEPEPTEESTVLGMAHGLLTRYLGYFGSEPHETILLSTPFYSKDDVAAVFEQLMASSMDEAPMQNWDKRSVEKMRTWESTVLI</sequence>
<feature type="compositionally biased region" description="Low complexity" evidence="2">
    <location>
        <begin position="754"/>
        <end position="764"/>
    </location>
</feature>
<feature type="compositionally biased region" description="Basic and acidic residues" evidence="2">
    <location>
        <begin position="766"/>
        <end position="777"/>
    </location>
</feature>
<gene>
    <name evidence="4" type="ORF">CYCCA115_LOCUS11602</name>
</gene>